<keyword evidence="2" id="KW-1133">Transmembrane helix</keyword>
<evidence type="ECO:0000256" key="2">
    <source>
        <dbReference type="SAM" id="Phobius"/>
    </source>
</evidence>
<feature type="compositionally biased region" description="Polar residues" evidence="1">
    <location>
        <begin position="12"/>
        <end position="27"/>
    </location>
</feature>
<protein>
    <submittedName>
        <fullName evidence="3">Uncharacterized protein</fullName>
    </submittedName>
</protein>
<keyword evidence="4" id="KW-1185">Reference proteome</keyword>
<feature type="region of interest" description="Disordered" evidence="1">
    <location>
        <begin position="84"/>
        <end position="115"/>
    </location>
</feature>
<comment type="caution">
    <text evidence="3">The sequence shown here is derived from an EMBL/GenBank/DDBJ whole genome shotgun (WGS) entry which is preliminary data.</text>
</comment>
<feature type="region of interest" description="Disordered" evidence="1">
    <location>
        <begin position="1"/>
        <end position="33"/>
    </location>
</feature>
<evidence type="ECO:0000256" key="1">
    <source>
        <dbReference type="SAM" id="MobiDB-lite"/>
    </source>
</evidence>
<evidence type="ECO:0000313" key="4">
    <source>
        <dbReference type="Proteomes" id="UP000801864"/>
    </source>
</evidence>
<reference evidence="3 4" key="1">
    <citation type="submission" date="2018-06" db="EMBL/GenBank/DDBJ databases">
        <title>Genome analysis of cellulolytic fungus Trichoderma lentiforme CFAM-422.</title>
        <authorList>
            <person name="Steindorff A.S."/>
            <person name="Formighieri E.F."/>
            <person name="Midorikawa G.E.O."/>
            <person name="Tamietti M.S."/>
            <person name="Ramos E.Z."/>
            <person name="Silva A.S."/>
            <person name="Bon E.P.S."/>
            <person name="Mendes T.D."/>
            <person name="Damaso M.C.T."/>
            <person name="Favaro L.C.L."/>
        </authorList>
    </citation>
    <scope>NUCLEOTIDE SEQUENCE [LARGE SCALE GENOMIC DNA]</scope>
    <source>
        <strain evidence="3 4">CFAM-422</strain>
    </source>
</reference>
<dbReference type="PANTHER" id="PTHR35394:SF5">
    <property type="entry name" value="DUF3176 DOMAIN-CONTAINING PROTEIN"/>
    <property type="match status" value="1"/>
</dbReference>
<feature type="transmembrane region" description="Helical" evidence="2">
    <location>
        <begin position="172"/>
        <end position="192"/>
    </location>
</feature>
<feature type="transmembrane region" description="Helical" evidence="2">
    <location>
        <begin position="235"/>
        <end position="253"/>
    </location>
</feature>
<proteinExistence type="predicted"/>
<dbReference type="AlphaFoldDB" id="A0A9P5CJ62"/>
<feature type="transmembrane region" description="Helical" evidence="2">
    <location>
        <begin position="132"/>
        <end position="152"/>
    </location>
</feature>
<name>A0A9P5CJ62_9HYPO</name>
<feature type="transmembrane region" description="Helical" evidence="2">
    <location>
        <begin position="578"/>
        <end position="601"/>
    </location>
</feature>
<organism evidence="3 4">
    <name type="scientific">Trichoderma lentiforme</name>
    <dbReference type="NCBI Taxonomy" id="1567552"/>
    <lineage>
        <taxon>Eukaryota</taxon>
        <taxon>Fungi</taxon>
        <taxon>Dikarya</taxon>
        <taxon>Ascomycota</taxon>
        <taxon>Pezizomycotina</taxon>
        <taxon>Sordariomycetes</taxon>
        <taxon>Hypocreomycetidae</taxon>
        <taxon>Hypocreales</taxon>
        <taxon>Hypocreaceae</taxon>
        <taxon>Trichoderma</taxon>
    </lineage>
</organism>
<keyword evidence="2" id="KW-0812">Transmembrane</keyword>
<sequence length="656" mass="72592">MSVEEHPDTVASLDSTEASNLNLTHETPSTKEALRDTIFQIPRSDTHYQAAEQDEEQKYRNKGLKGLRLTRGFNSIRSRFTRRRNQVYSRPGAERDDPNETEGNHHNSIHQTESERRRRFLPRLSALATWKWEMLALLVSILCMAAIIGILAAMKDQRSTAWHVGSITINAAINFLSTVSSMTLGFAVPACFDQEKWRYLKQTKRHRLQHFTLLDRGSGGPVGAIRVIWSVRWRLTALASVVIILDVFTGFMLQQSVKIGSASEYINNSNNSPAFYNYTESFGTPVHISTADAQSSLGFSMQAAIFRGLSETSWPKSYTCGSNCTWPTSQIVLGFDSACRNVTAQTDNISQIAALSSQTSGVLNLTTPGGVVFTYMWQTGASSGTVTAASLKTNTLGTAAMAANGSFMQVAFLNDSYFGYYSEDSIYVAGPSTPEIVECTWSLVAWNYSLVTSDESNLNIGSRVLIPFVDGVYQQSGSGFITTTAAHINYTAGGHDFFVSMDAVEPLQNFFASSAFEGNVNYGVGHGAGAGVIPAFMNANFIDVMDRVAQSMTDSLQQNATQRAYGLMQVNFSYFRVYWAWVSLPVAVQFLALVLLICTIIRNDEAGETGQVPMWKSSRTVLLFHHFNEDNDLLCDVQDLKELEDMEKTMETRLGY</sequence>
<dbReference type="Pfam" id="PF11374">
    <property type="entry name" value="DUF3176"/>
    <property type="match status" value="1"/>
</dbReference>
<dbReference type="Proteomes" id="UP000801864">
    <property type="component" value="Unassembled WGS sequence"/>
</dbReference>
<dbReference type="EMBL" id="QLNT01000002">
    <property type="protein sequence ID" value="KAF3076787.1"/>
    <property type="molecule type" value="Genomic_DNA"/>
</dbReference>
<keyword evidence="2" id="KW-0472">Membrane</keyword>
<dbReference type="PANTHER" id="PTHR35394">
    <property type="entry name" value="DUF3176 DOMAIN-CONTAINING PROTEIN"/>
    <property type="match status" value="1"/>
</dbReference>
<accession>A0A9P5CJ62</accession>
<feature type="compositionally biased region" description="Basic and acidic residues" evidence="1">
    <location>
        <begin position="92"/>
        <end position="105"/>
    </location>
</feature>
<evidence type="ECO:0000313" key="3">
    <source>
        <dbReference type="EMBL" id="KAF3076787.1"/>
    </source>
</evidence>
<gene>
    <name evidence="3" type="ORF">CFAM422_001008</name>
</gene>
<dbReference type="InterPro" id="IPR021514">
    <property type="entry name" value="DUF3176"/>
</dbReference>